<dbReference type="PANTHER" id="PTHR42760">
    <property type="entry name" value="SHORT-CHAIN DEHYDROGENASES/REDUCTASES FAMILY MEMBER"/>
    <property type="match status" value="1"/>
</dbReference>
<evidence type="ECO:0000313" key="3">
    <source>
        <dbReference type="EMBL" id="CAG7836159.1"/>
    </source>
</evidence>
<dbReference type="EMBL" id="CAJVCH010570903">
    <property type="protein sequence ID" value="CAG7836159.1"/>
    <property type="molecule type" value="Genomic_DNA"/>
</dbReference>
<keyword evidence="2" id="KW-0560">Oxidoreductase</keyword>
<evidence type="ECO:0000256" key="1">
    <source>
        <dbReference type="ARBA" id="ARBA00005194"/>
    </source>
</evidence>
<comment type="caution">
    <text evidence="3">The sequence shown here is derived from an EMBL/GenBank/DDBJ whole genome shotgun (WGS) entry which is preliminary data.</text>
</comment>
<reference evidence="3" key="1">
    <citation type="submission" date="2021-06" db="EMBL/GenBank/DDBJ databases">
        <authorList>
            <person name="Hodson N. C."/>
            <person name="Mongue J. A."/>
            <person name="Jaron S. K."/>
        </authorList>
    </citation>
    <scope>NUCLEOTIDE SEQUENCE</scope>
</reference>
<dbReference type="Proteomes" id="UP000708208">
    <property type="component" value="Unassembled WGS sequence"/>
</dbReference>
<evidence type="ECO:0000313" key="4">
    <source>
        <dbReference type="Proteomes" id="UP000708208"/>
    </source>
</evidence>
<dbReference type="PANTHER" id="PTHR42760:SF115">
    <property type="entry name" value="3-OXOACYL-[ACYL-CARRIER-PROTEIN] REDUCTASE FABG"/>
    <property type="match status" value="1"/>
</dbReference>
<dbReference type="Pfam" id="PF00106">
    <property type="entry name" value="adh_short"/>
    <property type="match status" value="1"/>
</dbReference>
<comment type="pathway">
    <text evidence="1">Lipid metabolism; fatty acid biosynthesis.</text>
</comment>
<name>A0A8J2PWS0_9HEXA</name>
<proteinExistence type="predicted"/>
<organism evidence="3 4">
    <name type="scientific">Allacma fusca</name>
    <dbReference type="NCBI Taxonomy" id="39272"/>
    <lineage>
        <taxon>Eukaryota</taxon>
        <taxon>Metazoa</taxon>
        <taxon>Ecdysozoa</taxon>
        <taxon>Arthropoda</taxon>
        <taxon>Hexapoda</taxon>
        <taxon>Collembola</taxon>
        <taxon>Symphypleona</taxon>
        <taxon>Sminthuridae</taxon>
        <taxon>Allacma</taxon>
    </lineage>
</organism>
<sequence length="320" mass="33950">MAAADNFATIQSLLETLKLETTSPQASETLKKIQTLVSTEKQRSTGILQKFRLDNQVALVTGGSRGIGFAIAQALGEAGCKVAIASVNFENVQKAAKKLEALGIETLALQVEVAQKASVDAMVKKVIETWGQLHIAVNNAGIADGIGNAEDVSEDKWDKVMDVNLKGVFLCAQAEVRHMLQNGYGRIINIGSISGYVSASSSNEAIYETSKAGVIRLSKAMASEYADKGVTINCISPKAMASEYADKGVTINCISPGYISTDMVNDPAFAHLVPKWISVIPMKRIGNTEELCGAALLLASPLSSYTTGSDVVVDGGYLLW</sequence>
<accession>A0A8J2PWS0</accession>
<gene>
    <name evidence="3" type="ORF">AFUS01_LOCUS45435</name>
</gene>
<protein>
    <submittedName>
        <fullName evidence="3">Uncharacterized protein</fullName>
    </submittedName>
</protein>
<evidence type="ECO:0000256" key="2">
    <source>
        <dbReference type="ARBA" id="ARBA00023002"/>
    </source>
</evidence>
<dbReference type="OrthoDB" id="294295at2759"/>
<dbReference type="GO" id="GO:0016616">
    <property type="term" value="F:oxidoreductase activity, acting on the CH-OH group of donors, NAD or NADP as acceptor"/>
    <property type="evidence" value="ECO:0007669"/>
    <property type="project" value="TreeGrafter"/>
</dbReference>
<dbReference type="AlphaFoldDB" id="A0A8J2PWS0"/>
<keyword evidence="4" id="KW-1185">Reference proteome</keyword>
<dbReference type="FunFam" id="3.40.50.720:FF:000084">
    <property type="entry name" value="Short-chain dehydrogenase reductase"/>
    <property type="match status" value="1"/>
</dbReference>
<dbReference type="InterPro" id="IPR002347">
    <property type="entry name" value="SDR_fam"/>
</dbReference>